<protein>
    <submittedName>
        <fullName evidence="2">Uncharacterized protein</fullName>
    </submittedName>
</protein>
<sequence>MKLNKRKVLKFAKARVSVAFFGALKLSDECWKMRDEAMKQDDTVTNGEGADDWDFICLPIPGDEDGSFCGEFEDDEADEDDNKDEEEGEGEAEGETASNAEKENDKKSFDKLASLHPDWPWFFTMSGVDRFKWWQQECLKRIQDDFGFLVHNYIGV</sequence>
<dbReference type="OrthoDB" id="10037289at2759"/>
<dbReference type="AlphaFoldDB" id="A0A9P9GE80"/>
<evidence type="ECO:0000313" key="3">
    <source>
        <dbReference type="Proteomes" id="UP000720189"/>
    </source>
</evidence>
<feature type="region of interest" description="Disordered" evidence="1">
    <location>
        <begin position="60"/>
        <end position="105"/>
    </location>
</feature>
<accession>A0A9P9GE80</accession>
<reference evidence="2" key="1">
    <citation type="journal article" date="2021" name="Nat. Commun.">
        <title>Genetic determinants of endophytism in the Arabidopsis root mycobiome.</title>
        <authorList>
            <person name="Mesny F."/>
            <person name="Miyauchi S."/>
            <person name="Thiergart T."/>
            <person name="Pickel B."/>
            <person name="Atanasova L."/>
            <person name="Karlsson M."/>
            <person name="Huettel B."/>
            <person name="Barry K.W."/>
            <person name="Haridas S."/>
            <person name="Chen C."/>
            <person name="Bauer D."/>
            <person name="Andreopoulos W."/>
            <person name="Pangilinan J."/>
            <person name="LaButti K."/>
            <person name="Riley R."/>
            <person name="Lipzen A."/>
            <person name="Clum A."/>
            <person name="Drula E."/>
            <person name="Henrissat B."/>
            <person name="Kohler A."/>
            <person name="Grigoriev I.V."/>
            <person name="Martin F.M."/>
            <person name="Hacquard S."/>
        </authorList>
    </citation>
    <scope>NUCLEOTIDE SEQUENCE</scope>
    <source>
        <strain evidence="2">MPI-CAGE-AT-0023</strain>
    </source>
</reference>
<dbReference type="EMBL" id="JAGMUX010000016">
    <property type="protein sequence ID" value="KAH7236882.1"/>
    <property type="molecule type" value="Genomic_DNA"/>
</dbReference>
<gene>
    <name evidence="2" type="ORF">BKA55DRAFT_694505</name>
</gene>
<name>A0A9P9GE80_FUSRE</name>
<evidence type="ECO:0000256" key="1">
    <source>
        <dbReference type="SAM" id="MobiDB-lite"/>
    </source>
</evidence>
<dbReference type="RefSeq" id="XP_046045012.1">
    <property type="nucleotide sequence ID" value="XM_046200050.1"/>
</dbReference>
<dbReference type="Proteomes" id="UP000720189">
    <property type="component" value="Unassembled WGS sequence"/>
</dbReference>
<organism evidence="2 3">
    <name type="scientific">Fusarium redolens</name>
    <dbReference type="NCBI Taxonomy" id="48865"/>
    <lineage>
        <taxon>Eukaryota</taxon>
        <taxon>Fungi</taxon>
        <taxon>Dikarya</taxon>
        <taxon>Ascomycota</taxon>
        <taxon>Pezizomycotina</taxon>
        <taxon>Sordariomycetes</taxon>
        <taxon>Hypocreomycetidae</taxon>
        <taxon>Hypocreales</taxon>
        <taxon>Nectriaceae</taxon>
        <taxon>Fusarium</taxon>
        <taxon>Fusarium redolens species complex</taxon>
    </lineage>
</organism>
<dbReference type="GeneID" id="70230004"/>
<evidence type="ECO:0000313" key="2">
    <source>
        <dbReference type="EMBL" id="KAH7236882.1"/>
    </source>
</evidence>
<feature type="compositionally biased region" description="Acidic residues" evidence="1">
    <location>
        <begin position="62"/>
        <end position="94"/>
    </location>
</feature>
<proteinExistence type="predicted"/>
<keyword evidence="3" id="KW-1185">Reference proteome</keyword>
<comment type="caution">
    <text evidence="2">The sequence shown here is derived from an EMBL/GenBank/DDBJ whole genome shotgun (WGS) entry which is preliminary data.</text>
</comment>